<dbReference type="SMART" id="SM00345">
    <property type="entry name" value="HTH_GNTR"/>
    <property type="match status" value="1"/>
</dbReference>
<dbReference type="GO" id="GO:0003700">
    <property type="term" value="F:DNA-binding transcription factor activity"/>
    <property type="evidence" value="ECO:0007669"/>
    <property type="project" value="InterPro"/>
</dbReference>
<dbReference type="InterPro" id="IPR036390">
    <property type="entry name" value="WH_DNA-bd_sf"/>
</dbReference>
<comment type="caution">
    <text evidence="5">The sequence shown here is derived from an EMBL/GenBank/DDBJ whole genome shotgun (WGS) entry which is preliminary data.</text>
</comment>
<dbReference type="PANTHER" id="PTHR43537">
    <property type="entry name" value="TRANSCRIPTIONAL REGULATOR, GNTR FAMILY"/>
    <property type="match status" value="1"/>
</dbReference>
<dbReference type="InterPro" id="IPR011711">
    <property type="entry name" value="GntR_C"/>
</dbReference>
<sequence>MTTAADVDKPAIGSAARAVAELRERVTAGQLAPGSRLSEARWTGELGVSRNTLREAFSTLVEEGLLVRVPNRGVFVAALSAAQIADIYRVRILLECTVLRGAPVDPPRAESMRAAVDEAEHLATAGDWRAVGTANMHFHEQIIALADSPRLNAWMKQLTAELRLAFVAAPDAEALHRPFVARNAEITTIYEAGDPGRAADLLRDYLLLSERVLSQAAYDVR</sequence>
<keyword evidence="1" id="KW-0805">Transcription regulation</keyword>
<evidence type="ECO:0000256" key="3">
    <source>
        <dbReference type="ARBA" id="ARBA00023163"/>
    </source>
</evidence>
<dbReference type="InterPro" id="IPR000524">
    <property type="entry name" value="Tscrpt_reg_HTH_GntR"/>
</dbReference>
<dbReference type="RefSeq" id="WP_142703269.1">
    <property type="nucleotide sequence ID" value="NZ_VIRS01000003.1"/>
</dbReference>
<dbReference type="Pfam" id="PF07729">
    <property type="entry name" value="FCD"/>
    <property type="match status" value="1"/>
</dbReference>
<evidence type="ECO:0000259" key="4">
    <source>
        <dbReference type="PROSITE" id="PS50949"/>
    </source>
</evidence>
<dbReference type="CDD" id="cd07377">
    <property type="entry name" value="WHTH_GntR"/>
    <property type="match status" value="1"/>
</dbReference>
<reference evidence="5 6" key="1">
    <citation type="submission" date="2019-07" db="EMBL/GenBank/DDBJ databases">
        <title>Cryptosporangium phraense sp. nov., isolated from plant litter.</title>
        <authorList>
            <person name="Suriyachadkun C."/>
        </authorList>
    </citation>
    <scope>NUCLEOTIDE SEQUENCE [LARGE SCALE GENOMIC DNA]</scope>
    <source>
        <strain evidence="5 6">A-T 5661</strain>
    </source>
</reference>
<evidence type="ECO:0000256" key="1">
    <source>
        <dbReference type="ARBA" id="ARBA00023015"/>
    </source>
</evidence>
<dbReference type="Gene3D" id="1.20.120.530">
    <property type="entry name" value="GntR ligand-binding domain-like"/>
    <property type="match status" value="1"/>
</dbReference>
<dbReference type="GO" id="GO:0003677">
    <property type="term" value="F:DNA binding"/>
    <property type="evidence" value="ECO:0007669"/>
    <property type="project" value="UniProtKB-KW"/>
</dbReference>
<keyword evidence="2" id="KW-0238">DNA-binding</keyword>
<dbReference type="Pfam" id="PF00392">
    <property type="entry name" value="GntR"/>
    <property type="match status" value="1"/>
</dbReference>
<dbReference type="SUPFAM" id="SSF48008">
    <property type="entry name" value="GntR ligand-binding domain-like"/>
    <property type="match status" value="1"/>
</dbReference>
<proteinExistence type="predicted"/>
<dbReference type="AlphaFoldDB" id="A0A545AX08"/>
<keyword evidence="3" id="KW-0804">Transcription</keyword>
<dbReference type="InParanoid" id="A0A545AX08"/>
<dbReference type="PANTHER" id="PTHR43537:SF45">
    <property type="entry name" value="GNTR FAMILY REGULATORY PROTEIN"/>
    <property type="match status" value="1"/>
</dbReference>
<keyword evidence="6" id="KW-1185">Reference proteome</keyword>
<organism evidence="5 6">
    <name type="scientific">Cryptosporangium phraense</name>
    <dbReference type="NCBI Taxonomy" id="2593070"/>
    <lineage>
        <taxon>Bacteria</taxon>
        <taxon>Bacillati</taxon>
        <taxon>Actinomycetota</taxon>
        <taxon>Actinomycetes</taxon>
        <taxon>Cryptosporangiales</taxon>
        <taxon>Cryptosporangiaceae</taxon>
        <taxon>Cryptosporangium</taxon>
    </lineage>
</organism>
<dbReference type="InterPro" id="IPR036388">
    <property type="entry name" value="WH-like_DNA-bd_sf"/>
</dbReference>
<evidence type="ECO:0000313" key="5">
    <source>
        <dbReference type="EMBL" id="TQS45862.1"/>
    </source>
</evidence>
<dbReference type="PROSITE" id="PS50949">
    <property type="entry name" value="HTH_GNTR"/>
    <property type="match status" value="1"/>
</dbReference>
<dbReference type="Gene3D" id="1.10.10.10">
    <property type="entry name" value="Winged helix-like DNA-binding domain superfamily/Winged helix DNA-binding domain"/>
    <property type="match status" value="1"/>
</dbReference>
<name>A0A545AX08_9ACTN</name>
<protein>
    <submittedName>
        <fullName evidence="5">GntR family transcriptional regulator</fullName>
    </submittedName>
</protein>
<evidence type="ECO:0000256" key="2">
    <source>
        <dbReference type="ARBA" id="ARBA00023125"/>
    </source>
</evidence>
<feature type="domain" description="HTH gntR-type" evidence="4">
    <location>
        <begin position="12"/>
        <end position="79"/>
    </location>
</feature>
<dbReference type="SMART" id="SM00895">
    <property type="entry name" value="FCD"/>
    <property type="match status" value="1"/>
</dbReference>
<dbReference type="InterPro" id="IPR008920">
    <property type="entry name" value="TF_FadR/GntR_C"/>
</dbReference>
<dbReference type="Proteomes" id="UP000317982">
    <property type="component" value="Unassembled WGS sequence"/>
</dbReference>
<gene>
    <name evidence="5" type="ORF">FL583_04915</name>
</gene>
<evidence type="ECO:0000313" key="6">
    <source>
        <dbReference type="Proteomes" id="UP000317982"/>
    </source>
</evidence>
<accession>A0A545AX08</accession>
<dbReference type="SUPFAM" id="SSF46785">
    <property type="entry name" value="Winged helix' DNA-binding domain"/>
    <property type="match status" value="1"/>
</dbReference>
<dbReference type="EMBL" id="VIRS01000003">
    <property type="protein sequence ID" value="TQS45862.1"/>
    <property type="molecule type" value="Genomic_DNA"/>
</dbReference>
<dbReference type="OrthoDB" id="5243844at2"/>